<protein>
    <submittedName>
        <fullName evidence="2">Uncharacterized protein</fullName>
    </submittedName>
</protein>
<dbReference type="AlphaFoldDB" id="A0A915J188"/>
<evidence type="ECO:0000313" key="1">
    <source>
        <dbReference type="Proteomes" id="UP000887565"/>
    </source>
</evidence>
<accession>A0A915J188</accession>
<sequence>MDVLDLLNNIDENEEIHLNIGCLRHRGNAFEEYDNVTFKSRYKLLKNGARTLLNSFKRPWSIQVEITLFNQLSRENIIRRLIARLLIRDVRNVEERAECFKQNTRSV</sequence>
<name>A0A915J188_ROMCU</name>
<evidence type="ECO:0000313" key="2">
    <source>
        <dbReference type="WBParaSite" id="nRc.2.0.1.t19869-RA"/>
    </source>
</evidence>
<keyword evidence="1" id="KW-1185">Reference proteome</keyword>
<proteinExistence type="predicted"/>
<organism evidence="1 2">
    <name type="scientific">Romanomermis culicivorax</name>
    <name type="common">Nematode worm</name>
    <dbReference type="NCBI Taxonomy" id="13658"/>
    <lineage>
        <taxon>Eukaryota</taxon>
        <taxon>Metazoa</taxon>
        <taxon>Ecdysozoa</taxon>
        <taxon>Nematoda</taxon>
        <taxon>Enoplea</taxon>
        <taxon>Dorylaimia</taxon>
        <taxon>Mermithida</taxon>
        <taxon>Mermithoidea</taxon>
        <taxon>Mermithidae</taxon>
        <taxon>Romanomermis</taxon>
    </lineage>
</organism>
<reference evidence="2" key="1">
    <citation type="submission" date="2022-11" db="UniProtKB">
        <authorList>
            <consortium name="WormBaseParasite"/>
        </authorList>
    </citation>
    <scope>IDENTIFICATION</scope>
</reference>
<dbReference type="WBParaSite" id="nRc.2.0.1.t19869-RA">
    <property type="protein sequence ID" value="nRc.2.0.1.t19869-RA"/>
    <property type="gene ID" value="nRc.2.0.1.g19869"/>
</dbReference>
<dbReference type="Proteomes" id="UP000887565">
    <property type="component" value="Unplaced"/>
</dbReference>